<evidence type="ECO:0000313" key="2">
    <source>
        <dbReference type="EMBL" id="QWG00174.1"/>
    </source>
</evidence>
<evidence type="ECO:0000313" key="3">
    <source>
        <dbReference type="Proteomes" id="UP000678679"/>
    </source>
</evidence>
<dbReference type="AlphaFoldDB" id="A0AAX1MXY2"/>
<feature type="chain" id="PRO_5043948436" evidence="1">
    <location>
        <begin position="22"/>
        <end position="419"/>
    </location>
</feature>
<dbReference type="InterPro" id="IPR026444">
    <property type="entry name" value="Secre_tail"/>
</dbReference>
<gene>
    <name evidence="2" type="ORF">KMW28_10980</name>
</gene>
<protein>
    <submittedName>
        <fullName evidence="2">T9SS type A sorting domain-containing protein</fullName>
    </submittedName>
</protein>
<sequence>MKSFFLSIILTLLMHCTYANIHFSVDQIISTPTTYTDADGIYIDAGVTLTISSDVVFNGNVTLLNGAKLIIDNGAKVTINGNINLNNSILEIKEKSILDVISGQLNLQGDGGSTDQVIVDNSALIVKEIHAQNLGGHEITLKNNSVLLVEDFIQYNQELNTDTTDGAIVVGGNVQGPNVNLDFGDACGDLNGSEACDEFERSSAELSNASQLIEKAREELLKGTDLDAVVDYIQSGGEFDDGYDLPVELLYFKGFAKENTIDLHWATATETNSDYFVIYRSFDNKHWTKVDEIEAAGHSITKITYYNQQALEEEIQYYRLHQIDFNGTEHILGKVMIQKEEDNLSNIQLITYQNNINLFFLNNTLLKEVVVYDVNGRYVLSETNIGSEMTISNLSYNKVYILRIRSGSQVTVRKVSILQ</sequence>
<dbReference type="NCBIfam" id="TIGR04183">
    <property type="entry name" value="Por_Secre_tail"/>
    <property type="match status" value="1"/>
</dbReference>
<feature type="signal peptide" evidence="1">
    <location>
        <begin position="1"/>
        <end position="21"/>
    </location>
</feature>
<keyword evidence="1" id="KW-0732">Signal</keyword>
<dbReference type="Proteomes" id="UP000678679">
    <property type="component" value="Chromosome 1"/>
</dbReference>
<accession>A0AAX1MXY2</accession>
<name>A0AAX1MXY2_9BACT</name>
<evidence type="ECO:0000256" key="1">
    <source>
        <dbReference type="SAM" id="SignalP"/>
    </source>
</evidence>
<proteinExistence type="predicted"/>
<organism evidence="2 3">
    <name type="scientific">Flammeovirga yaeyamensis</name>
    <dbReference type="NCBI Taxonomy" id="367791"/>
    <lineage>
        <taxon>Bacteria</taxon>
        <taxon>Pseudomonadati</taxon>
        <taxon>Bacteroidota</taxon>
        <taxon>Cytophagia</taxon>
        <taxon>Cytophagales</taxon>
        <taxon>Flammeovirgaceae</taxon>
        <taxon>Flammeovirga</taxon>
    </lineage>
</organism>
<dbReference type="EMBL" id="CP076132">
    <property type="protein sequence ID" value="QWG00174.1"/>
    <property type="molecule type" value="Genomic_DNA"/>
</dbReference>
<keyword evidence="3" id="KW-1185">Reference proteome</keyword>
<dbReference type="KEGG" id="fya:KMW28_10980"/>
<reference evidence="2 3" key="1">
    <citation type="submission" date="2021-05" db="EMBL/GenBank/DDBJ databases">
        <title>Comparative genomic studies on the polysaccharide-degrading batcterial strains of the Flammeovirga genus.</title>
        <authorList>
            <person name="Zewei F."/>
            <person name="Zheng Z."/>
            <person name="Yu L."/>
            <person name="Ruyue G."/>
            <person name="Yanhong M."/>
            <person name="Yuanyuan C."/>
            <person name="Jingyan G."/>
            <person name="Wenjun H."/>
        </authorList>
    </citation>
    <scope>NUCLEOTIDE SEQUENCE [LARGE SCALE GENOMIC DNA]</scope>
    <source>
        <strain evidence="2 3">NBRC:100898</strain>
    </source>
</reference>
<dbReference type="RefSeq" id="WP_169663381.1">
    <property type="nucleotide sequence ID" value="NZ_CP076132.1"/>
</dbReference>